<feature type="non-terminal residue" evidence="2">
    <location>
        <position position="1"/>
    </location>
</feature>
<protein>
    <submittedName>
        <fullName evidence="2">Uncharacterized protein</fullName>
    </submittedName>
</protein>
<accession>A0A9P0HGG4</accession>
<gene>
    <name evidence="2" type="ORF">NEZAVI_LOCUS10412</name>
</gene>
<proteinExistence type="predicted"/>
<feature type="non-terminal residue" evidence="2">
    <location>
        <position position="207"/>
    </location>
</feature>
<keyword evidence="3" id="KW-1185">Reference proteome</keyword>
<reference evidence="2" key="1">
    <citation type="submission" date="2022-01" db="EMBL/GenBank/DDBJ databases">
        <authorList>
            <person name="King R."/>
        </authorList>
    </citation>
    <scope>NUCLEOTIDE SEQUENCE</scope>
</reference>
<evidence type="ECO:0000256" key="1">
    <source>
        <dbReference type="SAM" id="MobiDB-lite"/>
    </source>
</evidence>
<dbReference type="AlphaFoldDB" id="A0A9P0HGG4"/>
<dbReference type="Proteomes" id="UP001152798">
    <property type="component" value="Chromosome 5"/>
</dbReference>
<evidence type="ECO:0000313" key="2">
    <source>
        <dbReference type="EMBL" id="CAH1401377.1"/>
    </source>
</evidence>
<sequence>MDYTDYQPVRRQIHKPPKCGPEPLNTPQSYQCPPPPPHGRGIGNNPEDNSPAVDLRKPTWEKFSLYKRLRTGALRGPRGAAEAAALELLPAAGLQRPPAPGLPPPGAGPPPREVFHRPLQVPPRQHLGLPEIEVSFPQPNSSPSRFLHFCLSVTSSSATLRPTILSATSLHLTQGLSLLLLPSAYLSNAHTTTQADLLQKSISRNLL</sequence>
<dbReference type="EMBL" id="OV725081">
    <property type="protein sequence ID" value="CAH1401377.1"/>
    <property type="molecule type" value="Genomic_DNA"/>
</dbReference>
<organism evidence="2 3">
    <name type="scientific">Nezara viridula</name>
    <name type="common">Southern green stink bug</name>
    <name type="synonym">Cimex viridulus</name>
    <dbReference type="NCBI Taxonomy" id="85310"/>
    <lineage>
        <taxon>Eukaryota</taxon>
        <taxon>Metazoa</taxon>
        <taxon>Ecdysozoa</taxon>
        <taxon>Arthropoda</taxon>
        <taxon>Hexapoda</taxon>
        <taxon>Insecta</taxon>
        <taxon>Pterygota</taxon>
        <taxon>Neoptera</taxon>
        <taxon>Paraneoptera</taxon>
        <taxon>Hemiptera</taxon>
        <taxon>Heteroptera</taxon>
        <taxon>Panheteroptera</taxon>
        <taxon>Pentatomomorpha</taxon>
        <taxon>Pentatomoidea</taxon>
        <taxon>Pentatomidae</taxon>
        <taxon>Pentatominae</taxon>
        <taxon>Nezara</taxon>
    </lineage>
</organism>
<feature type="region of interest" description="Disordered" evidence="1">
    <location>
        <begin position="1"/>
        <end position="56"/>
    </location>
</feature>
<name>A0A9P0HGG4_NEZVI</name>
<evidence type="ECO:0000313" key="3">
    <source>
        <dbReference type="Proteomes" id="UP001152798"/>
    </source>
</evidence>